<evidence type="ECO:0000256" key="2">
    <source>
        <dbReference type="ARBA" id="ARBA00022840"/>
    </source>
</evidence>
<evidence type="ECO:0000313" key="4">
    <source>
        <dbReference type="Proteomes" id="UP000515163"/>
    </source>
</evidence>
<dbReference type="InterPro" id="IPR027417">
    <property type="entry name" value="P-loop_NTPase"/>
</dbReference>
<keyword evidence="2" id="KW-0067">ATP-binding</keyword>
<evidence type="ECO:0000256" key="1">
    <source>
        <dbReference type="ARBA" id="ARBA00022741"/>
    </source>
</evidence>
<dbReference type="GO" id="GO:0006000">
    <property type="term" value="P:fructose metabolic process"/>
    <property type="evidence" value="ECO:0007669"/>
    <property type="project" value="InterPro"/>
</dbReference>
<dbReference type="GO" id="GO:0005524">
    <property type="term" value="F:ATP binding"/>
    <property type="evidence" value="ECO:0007669"/>
    <property type="project" value="UniProtKB-KW"/>
</dbReference>
<dbReference type="KEGG" id="aten:116293941"/>
<name>A0A6P8HXB3_ACTTE</name>
<organism evidence="4 5">
    <name type="scientific">Actinia tenebrosa</name>
    <name type="common">Australian red waratah sea anemone</name>
    <dbReference type="NCBI Taxonomy" id="6105"/>
    <lineage>
        <taxon>Eukaryota</taxon>
        <taxon>Metazoa</taxon>
        <taxon>Cnidaria</taxon>
        <taxon>Anthozoa</taxon>
        <taxon>Hexacorallia</taxon>
        <taxon>Actiniaria</taxon>
        <taxon>Actiniidae</taxon>
        <taxon>Actinia</taxon>
    </lineage>
</organism>
<reference evidence="5" key="1">
    <citation type="submission" date="2025-08" db="UniProtKB">
        <authorList>
            <consortium name="RefSeq"/>
        </authorList>
    </citation>
    <scope>IDENTIFICATION</scope>
    <source>
        <tissue evidence="5">Tentacle</tissue>
    </source>
</reference>
<evidence type="ECO:0000313" key="5">
    <source>
        <dbReference type="RefSeq" id="XP_031557305.1"/>
    </source>
</evidence>
<dbReference type="SUPFAM" id="SSF52540">
    <property type="entry name" value="P-loop containing nucleoside triphosphate hydrolases"/>
    <property type="match status" value="1"/>
</dbReference>
<dbReference type="RefSeq" id="XP_031557305.1">
    <property type="nucleotide sequence ID" value="XM_031701445.1"/>
</dbReference>
<dbReference type="GO" id="GO:0004331">
    <property type="term" value="F:fructose-2,6-bisphosphate 2-phosphatase activity"/>
    <property type="evidence" value="ECO:0007669"/>
    <property type="project" value="TreeGrafter"/>
</dbReference>
<dbReference type="OrthoDB" id="267323at2759"/>
<dbReference type="Proteomes" id="UP000515163">
    <property type="component" value="Unplaced"/>
</dbReference>
<protein>
    <submittedName>
        <fullName evidence="5">6-phosphofructo-2-kinase/fructose-2, 6-bisphosphatase 3-like</fullName>
    </submittedName>
</protein>
<feature type="domain" description="6-phosphofructo-2-kinase" evidence="3">
    <location>
        <begin position="65"/>
        <end position="155"/>
    </location>
</feature>
<accession>A0A6P8HXB3</accession>
<dbReference type="PANTHER" id="PTHR10606">
    <property type="entry name" value="6-PHOSPHOFRUCTO-2-KINASE/FRUCTOSE-2,6-BISPHOSPHATASE"/>
    <property type="match status" value="1"/>
</dbReference>
<dbReference type="GO" id="GO:0006003">
    <property type="term" value="P:fructose 2,6-bisphosphate metabolic process"/>
    <property type="evidence" value="ECO:0007669"/>
    <property type="project" value="InterPro"/>
</dbReference>
<sequence length="157" mass="18315">MEEPACSPVHYKRSMSSAELEFEDFLREEDELQKQRHKDFQKPKNPIQPLDYKYKLDCTLPEYSPRFINVPTIIVLVGLPARGKTYMAKKLGRYLNWISIQTKVFNVGEYRRKVVGTDKLHDFFRVDNEQAQAIRRQCALTCLEDVSKWLSEGGQAA</sequence>
<dbReference type="InParanoid" id="A0A6P8HXB3"/>
<evidence type="ECO:0000259" key="3">
    <source>
        <dbReference type="Pfam" id="PF01591"/>
    </source>
</evidence>
<keyword evidence="4" id="KW-1185">Reference proteome</keyword>
<feature type="non-terminal residue" evidence="5">
    <location>
        <position position="157"/>
    </location>
</feature>
<dbReference type="AlphaFoldDB" id="A0A6P8HXB3"/>
<dbReference type="GeneID" id="116293941"/>
<dbReference type="GO" id="GO:0005829">
    <property type="term" value="C:cytosol"/>
    <property type="evidence" value="ECO:0007669"/>
    <property type="project" value="TreeGrafter"/>
</dbReference>
<dbReference type="Pfam" id="PF01591">
    <property type="entry name" value="6PF2K"/>
    <property type="match status" value="1"/>
</dbReference>
<dbReference type="Gene3D" id="3.40.50.300">
    <property type="entry name" value="P-loop containing nucleotide triphosphate hydrolases"/>
    <property type="match status" value="1"/>
</dbReference>
<keyword evidence="1" id="KW-0547">Nucleotide-binding</keyword>
<dbReference type="InterPro" id="IPR013079">
    <property type="entry name" value="6Phosfructo_kin"/>
</dbReference>
<gene>
    <name evidence="5" type="primary">LOC116293941</name>
</gene>
<dbReference type="PANTHER" id="PTHR10606:SF44">
    <property type="entry name" value="6-PHOSPHOFRUCTO 2-KINASE_FRUCTOSE 2,6-BISPHOSPHATASE LONG FORM"/>
    <property type="match status" value="1"/>
</dbReference>
<proteinExistence type="predicted"/>
<dbReference type="InterPro" id="IPR003094">
    <property type="entry name" value="6Pfruct_kin"/>
</dbReference>
<dbReference type="GO" id="GO:0003873">
    <property type="term" value="F:6-phosphofructo-2-kinase activity"/>
    <property type="evidence" value="ECO:0007669"/>
    <property type="project" value="InterPro"/>
</dbReference>